<dbReference type="RefSeq" id="WP_085798895.1">
    <property type="nucleotide sequence ID" value="NZ_FWXB01000002.1"/>
</dbReference>
<reference evidence="2 3" key="1">
    <citation type="submission" date="2017-03" db="EMBL/GenBank/DDBJ databases">
        <authorList>
            <person name="Afonso C.L."/>
            <person name="Miller P.J."/>
            <person name="Scott M.A."/>
            <person name="Spackman E."/>
            <person name="Goraichik I."/>
            <person name="Dimitrov K.M."/>
            <person name="Suarez D.L."/>
            <person name="Swayne D.E."/>
        </authorList>
    </citation>
    <scope>NUCLEOTIDE SEQUENCE [LARGE SCALE GENOMIC DNA]</scope>
    <source>
        <strain evidence="2 3">CECT 7745</strain>
    </source>
</reference>
<dbReference type="EMBL" id="FWXB01000002">
    <property type="protein sequence ID" value="SMC10921.1"/>
    <property type="molecule type" value="Genomic_DNA"/>
</dbReference>
<dbReference type="AlphaFoldDB" id="A0A1X7BMU5"/>
<keyword evidence="1" id="KW-1133">Transmembrane helix</keyword>
<organism evidence="2 3">
    <name type="scientific">Roseovarius aestuarii</name>
    <dbReference type="NCBI Taxonomy" id="475083"/>
    <lineage>
        <taxon>Bacteria</taxon>
        <taxon>Pseudomonadati</taxon>
        <taxon>Pseudomonadota</taxon>
        <taxon>Alphaproteobacteria</taxon>
        <taxon>Rhodobacterales</taxon>
        <taxon>Roseobacteraceae</taxon>
        <taxon>Roseovarius</taxon>
    </lineage>
</organism>
<evidence type="ECO:0000256" key="1">
    <source>
        <dbReference type="SAM" id="Phobius"/>
    </source>
</evidence>
<keyword evidence="3" id="KW-1185">Reference proteome</keyword>
<keyword evidence="1" id="KW-0472">Membrane</keyword>
<protein>
    <recommendedName>
        <fullName evidence="4">DUF599 domain-containing protein</fullName>
    </recommendedName>
</protein>
<proteinExistence type="predicted"/>
<gene>
    <name evidence="2" type="ORF">ROA7745_00729</name>
</gene>
<accession>A0A1X7BMU5</accession>
<name>A0A1X7BMU5_9RHOB</name>
<dbReference type="InterPro" id="IPR006747">
    <property type="entry name" value="DUF599"/>
</dbReference>
<feature type="transmembrane region" description="Helical" evidence="1">
    <location>
        <begin position="12"/>
        <end position="32"/>
    </location>
</feature>
<evidence type="ECO:0000313" key="3">
    <source>
        <dbReference type="Proteomes" id="UP000193224"/>
    </source>
</evidence>
<keyword evidence="1" id="KW-0812">Transmembrane</keyword>
<sequence>MVLTERLSHFTAWDIAALALLIIASIVIGYIIENDFKNMKSVGTLMADYRREWMVHMVTREPRVFDAQILAMIRQATAFFASASMIAIGGCLALLGNTDRLMGIAQDLTLESDPIIVWELKVLVILSFLANAFFKFVWSNRLFGYCGVLMGAVPNDPADPRAKTRAEKAGEINITASRSFNRGLRSVYFALAACAWLLGAGALIIATATTCLVLFRREFASRSKDILMRPECDRSDTQT</sequence>
<feature type="transmembrane region" description="Helical" evidence="1">
    <location>
        <begin position="76"/>
        <end position="95"/>
    </location>
</feature>
<feature type="transmembrane region" description="Helical" evidence="1">
    <location>
        <begin position="187"/>
        <end position="215"/>
    </location>
</feature>
<dbReference type="Proteomes" id="UP000193224">
    <property type="component" value="Unassembled WGS sequence"/>
</dbReference>
<evidence type="ECO:0000313" key="2">
    <source>
        <dbReference type="EMBL" id="SMC10921.1"/>
    </source>
</evidence>
<evidence type="ECO:0008006" key="4">
    <source>
        <dbReference type="Google" id="ProtNLM"/>
    </source>
</evidence>
<dbReference type="OrthoDB" id="9806874at2"/>
<feature type="transmembrane region" description="Helical" evidence="1">
    <location>
        <begin position="115"/>
        <end position="134"/>
    </location>
</feature>
<dbReference type="Pfam" id="PF04654">
    <property type="entry name" value="DUF599"/>
    <property type="match status" value="1"/>
</dbReference>